<evidence type="ECO:0000313" key="9">
    <source>
        <dbReference type="EMBL" id="KAK1569466.1"/>
    </source>
</evidence>
<dbReference type="Proteomes" id="UP001230504">
    <property type="component" value="Unassembled WGS sequence"/>
</dbReference>
<evidence type="ECO:0000256" key="7">
    <source>
        <dbReference type="SAM" id="Phobius"/>
    </source>
</evidence>
<dbReference type="PROSITE" id="PS00217">
    <property type="entry name" value="SUGAR_TRANSPORT_2"/>
    <property type="match status" value="1"/>
</dbReference>
<evidence type="ECO:0000256" key="3">
    <source>
        <dbReference type="ARBA" id="ARBA00022692"/>
    </source>
</evidence>
<dbReference type="AlphaFoldDB" id="A0AAD8PKV8"/>
<comment type="caution">
    <text evidence="9">The sequence shown here is derived from an EMBL/GenBank/DDBJ whole genome shotgun (WGS) entry which is preliminary data.</text>
</comment>
<feature type="region of interest" description="Disordered" evidence="6">
    <location>
        <begin position="24"/>
        <end position="47"/>
    </location>
</feature>
<dbReference type="RefSeq" id="XP_060407705.1">
    <property type="nucleotide sequence ID" value="XM_060562622.1"/>
</dbReference>
<feature type="transmembrane region" description="Helical" evidence="7">
    <location>
        <begin position="263"/>
        <end position="286"/>
    </location>
</feature>
<organism evidence="9 10">
    <name type="scientific">Colletotrichum navitas</name>
    <dbReference type="NCBI Taxonomy" id="681940"/>
    <lineage>
        <taxon>Eukaryota</taxon>
        <taxon>Fungi</taxon>
        <taxon>Dikarya</taxon>
        <taxon>Ascomycota</taxon>
        <taxon>Pezizomycotina</taxon>
        <taxon>Sordariomycetes</taxon>
        <taxon>Hypocreomycetidae</taxon>
        <taxon>Glomerellales</taxon>
        <taxon>Glomerellaceae</taxon>
        <taxon>Colletotrichum</taxon>
        <taxon>Colletotrichum graminicola species complex</taxon>
    </lineage>
</organism>
<feature type="transmembrane region" description="Helical" evidence="7">
    <location>
        <begin position="443"/>
        <end position="462"/>
    </location>
</feature>
<comment type="similarity">
    <text evidence="2">Belongs to the major facilitator superfamily. Sugar transporter (TC 2.A.1.1) family.</text>
</comment>
<feature type="transmembrane region" description="Helical" evidence="7">
    <location>
        <begin position="353"/>
        <end position="375"/>
    </location>
</feature>
<dbReference type="GO" id="GO:0016020">
    <property type="term" value="C:membrane"/>
    <property type="evidence" value="ECO:0007669"/>
    <property type="project" value="UniProtKB-SubCell"/>
</dbReference>
<dbReference type="SUPFAM" id="SSF103473">
    <property type="entry name" value="MFS general substrate transporter"/>
    <property type="match status" value="1"/>
</dbReference>
<sequence>MAPFRVKTSLADRGSIATDNIELTEHGNNSSHTLDTRHDRVSTSRLSGSRRKRIESMSILIKSTTSESVRHDTGEDNLPLGQAIRQYPRVVAYCVSLTVVIIGWGYALVIVGSIIAVEPFQRDYGEVYEGNIIIPSLWVSLWSASIPLGMAFGSVFAGWYQDRVGRIWSLRTGAIICALGVGGIFFSYLPADMNAKRAMFFVGKTVQGLSIGILKVTAMTYISETAPTALRGSAMGLVPTGNLIGQLLGSIVVFLVNDVPTKAGYLASFGSQWTLAVVPFILSLIIPESPAYLEERGEPDKAAKAAERLYAPRVDSMAVLRKLRASIIEEKEMTAGASYFTCFKGTNLRRTMIVIMANLFPALFGLDLIAKSSYFLQTIGMKSRISLMILIGGIVVGTFANGLGIWILSRVGRRKVTLISLSISTLLWAAVGVSGIWRGPAVAYFTAGGCILIIIVCGMGVWPASYAIMGETSSLRLRAKTQGIGGVAQQGSSVVINLLLPYAYNPDAAHLGAKTGFLYVALCALGVALSWFFLPEMKGRSVMEIDHMFNLRLPARRFKKWKGDIQSES</sequence>
<dbReference type="InterPro" id="IPR036259">
    <property type="entry name" value="MFS_trans_sf"/>
</dbReference>
<dbReference type="GO" id="GO:0005351">
    <property type="term" value="F:carbohydrate:proton symporter activity"/>
    <property type="evidence" value="ECO:0007669"/>
    <property type="project" value="TreeGrafter"/>
</dbReference>
<feature type="transmembrane region" description="Helical" evidence="7">
    <location>
        <begin position="387"/>
        <end position="409"/>
    </location>
</feature>
<keyword evidence="5 7" id="KW-0472">Membrane</keyword>
<keyword evidence="3 7" id="KW-0812">Transmembrane</keyword>
<feature type="transmembrane region" description="Helical" evidence="7">
    <location>
        <begin position="234"/>
        <end position="257"/>
    </location>
</feature>
<dbReference type="Gene3D" id="1.20.1250.20">
    <property type="entry name" value="MFS general substrate transporter like domains"/>
    <property type="match status" value="1"/>
</dbReference>
<feature type="transmembrane region" description="Helical" evidence="7">
    <location>
        <begin position="137"/>
        <end position="160"/>
    </location>
</feature>
<feature type="transmembrane region" description="Helical" evidence="7">
    <location>
        <begin position="90"/>
        <end position="117"/>
    </location>
</feature>
<dbReference type="InterPro" id="IPR005829">
    <property type="entry name" value="Sugar_transporter_CS"/>
</dbReference>
<evidence type="ECO:0000256" key="4">
    <source>
        <dbReference type="ARBA" id="ARBA00022989"/>
    </source>
</evidence>
<keyword evidence="10" id="KW-1185">Reference proteome</keyword>
<dbReference type="PANTHER" id="PTHR48022:SF41">
    <property type="entry name" value="MAJOR FACILITATOR SUPERFAMILY (MFS) PROFILE DOMAIN-CONTAINING PROTEIN"/>
    <property type="match status" value="1"/>
</dbReference>
<dbReference type="InterPro" id="IPR050360">
    <property type="entry name" value="MFS_Sugar_Transporters"/>
</dbReference>
<keyword evidence="4 7" id="KW-1133">Transmembrane helix</keyword>
<feature type="domain" description="Major facilitator superfamily (MFS) profile" evidence="8">
    <location>
        <begin position="91"/>
        <end position="538"/>
    </location>
</feature>
<dbReference type="InterPro" id="IPR020846">
    <property type="entry name" value="MFS_dom"/>
</dbReference>
<comment type="subcellular location">
    <subcellularLocation>
        <location evidence="1">Membrane</location>
        <topology evidence="1">Multi-pass membrane protein</topology>
    </subcellularLocation>
</comment>
<feature type="transmembrane region" description="Helical" evidence="7">
    <location>
        <begin position="516"/>
        <end position="534"/>
    </location>
</feature>
<accession>A0AAD8PKV8</accession>
<dbReference type="PROSITE" id="PS50850">
    <property type="entry name" value="MFS"/>
    <property type="match status" value="1"/>
</dbReference>
<evidence type="ECO:0000256" key="5">
    <source>
        <dbReference type="ARBA" id="ARBA00023136"/>
    </source>
</evidence>
<evidence type="ECO:0000259" key="8">
    <source>
        <dbReference type="PROSITE" id="PS50850"/>
    </source>
</evidence>
<dbReference type="Pfam" id="PF00083">
    <property type="entry name" value="Sugar_tr"/>
    <property type="match status" value="1"/>
</dbReference>
<dbReference type="EMBL" id="JAHLJV010000133">
    <property type="protein sequence ID" value="KAK1569466.1"/>
    <property type="molecule type" value="Genomic_DNA"/>
</dbReference>
<dbReference type="InterPro" id="IPR005828">
    <property type="entry name" value="MFS_sugar_transport-like"/>
</dbReference>
<protein>
    <submittedName>
        <fullName evidence="9">Alpha glucoside transporter</fullName>
    </submittedName>
</protein>
<feature type="transmembrane region" description="Helical" evidence="7">
    <location>
        <begin position="172"/>
        <end position="189"/>
    </location>
</feature>
<feature type="transmembrane region" description="Helical" evidence="7">
    <location>
        <begin position="483"/>
        <end position="504"/>
    </location>
</feature>
<evidence type="ECO:0000256" key="6">
    <source>
        <dbReference type="SAM" id="MobiDB-lite"/>
    </source>
</evidence>
<evidence type="ECO:0000313" key="10">
    <source>
        <dbReference type="Proteomes" id="UP001230504"/>
    </source>
</evidence>
<feature type="transmembrane region" description="Helical" evidence="7">
    <location>
        <begin position="416"/>
        <end position="437"/>
    </location>
</feature>
<evidence type="ECO:0000256" key="1">
    <source>
        <dbReference type="ARBA" id="ARBA00004141"/>
    </source>
</evidence>
<name>A0AAD8PKV8_9PEZI</name>
<dbReference type="PANTHER" id="PTHR48022">
    <property type="entry name" value="PLASTIDIC GLUCOSE TRANSPORTER 4"/>
    <property type="match status" value="1"/>
</dbReference>
<feature type="transmembrane region" description="Helical" evidence="7">
    <location>
        <begin position="201"/>
        <end position="222"/>
    </location>
</feature>
<evidence type="ECO:0000256" key="2">
    <source>
        <dbReference type="ARBA" id="ARBA00010992"/>
    </source>
</evidence>
<proteinExistence type="inferred from homology"/>
<reference evidence="9" key="1">
    <citation type="submission" date="2021-06" db="EMBL/GenBank/DDBJ databases">
        <title>Comparative genomics, transcriptomics and evolutionary studies reveal genomic signatures of adaptation to plant cell wall in hemibiotrophic fungi.</title>
        <authorList>
            <consortium name="DOE Joint Genome Institute"/>
            <person name="Baroncelli R."/>
            <person name="Diaz J.F."/>
            <person name="Benocci T."/>
            <person name="Peng M."/>
            <person name="Battaglia E."/>
            <person name="Haridas S."/>
            <person name="Andreopoulos W."/>
            <person name="Labutti K."/>
            <person name="Pangilinan J."/>
            <person name="Floch G.L."/>
            <person name="Makela M.R."/>
            <person name="Henrissat B."/>
            <person name="Grigoriev I.V."/>
            <person name="Crouch J.A."/>
            <person name="De Vries R.P."/>
            <person name="Sukno S.A."/>
            <person name="Thon M.R."/>
        </authorList>
    </citation>
    <scope>NUCLEOTIDE SEQUENCE</scope>
    <source>
        <strain evidence="9">CBS 125086</strain>
    </source>
</reference>
<gene>
    <name evidence="9" type="ORF">LY79DRAFT_653924</name>
</gene>
<dbReference type="GeneID" id="85446862"/>